<dbReference type="Proteomes" id="UP000008227">
    <property type="component" value="Chromosome 14"/>
</dbReference>
<evidence type="ECO:0000256" key="10">
    <source>
        <dbReference type="ARBA" id="ARBA00022990"/>
    </source>
</evidence>
<evidence type="ECO:0000256" key="17">
    <source>
        <dbReference type="ARBA" id="ARBA00064647"/>
    </source>
</evidence>
<evidence type="ECO:0000256" key="11">
    <source>
        <dbReference type="ARBA" id="ARBA00023065"/>
    </source>
</evidence>
<dbReference type="GO" id="GO:0045259">
    <property type="term" value="C:proton-transporting ATP synthase complex"/>
    <property type="evidence" value="ECO:0007669"/>
    <property type="project" value="UniProtKB-KW"/>
</dbReference>
<reference evidence="19" key="2">
    <citation type="submission" date="2025-08" db="UniProtKB">
        <authorList>
            <consortium name="Ensembl"/>
        </authorList>
    </citation>
    <scope>IDENTIFICATION</scope>
</reference>
<evidence type="ECO:0000256" key="8">
    <source>
        <dbReference type="ARBA" id="ARBA00022792"/>
    </source>
</evidence>
<sequence length="87" mass="10144">TQNTQTVFVIPAGEETHRYQNKGDANWILMQDFTPKSTVGAFQRGYYKYVNVNKWSTLGVSTMLAADMLFNYCFSYKELKHEQLHKN</sequence>
<dbReference type="GeneTree" id="ENSGT00510000046986"/>
<evidence type="ECO:0000256" key="1">
    <source>
        <dbReference type="ARBA" id="ARBA00004434"/>
    </source>
</evidence>
<dbReference type="Pfam" id="PF10206">
    <property type="entry name" value="WRW"/>
    <property type="match status" value="1"/>
</dbReference>
<dbReference type="PANTHER" id="PTHR13080:SF16">
    <property type="entry name" value="ATP SYNTHASE SUBUNIT F, MITOCHONDRIAL"/>
    <property type="match status" value="1"/>
</dbReference>
<dbReference type="GO" id="GO:0006754">
    <property type="term" value="P:ATP biosynthetic process"/>
    <property type="evidence" value="ECO:0007669"/>
    <property type="project" value="UniProtKB-KW"/>
</dbReference>
<keyword evidence="13" id="KW-0472">Membrane</keyword>
<dbReference type="InterPro" id="IPR019344">
    <property type="entry name" value="F1F0-ATPsyn_F_prd"/>
</dbReference>
<dbReference type="GO" id="GO:0005743">
    <property type="term" value="C:mitochondrial inner membrane"/>
    <property type="evidence" value="ECO:0007669"/>
    <property type="project" value="UniProtKB-SubCell"/>
</dbReference>
<evidence type="ECO:0000256" key="2">
    <source>
        <dbReference type="ARBA" id="ARBA00005895"/>
    </source>
</evidence>
<organism evidence="19 20">
    <name type="scientific">Sus scrofa</name>
    <name type="common">Pig</name>
    <dbReference type="NCBI Taxonomy" id="9823"/>
    <lineage>
        <taxon>Eukaryota</taxon>
        <taxon>Metazoa</taxon>
        <taxon>Chordata</taxon>
        <taxon>Craniata</taxon>
        <taxon>Vertebrata</taxon>
        <taxon>Euteleostomi</taxon>
        <taxon>Mammalia</taxon>
        <taxon>Eutheria</taxon>
        <taxon>Laurasiatheria</taxon>
        <taxon>Artiodactyla</taxon>
        <taxon>Suina</taxon>
        <taxon>Suidae</taxon>
        <taxon>Sus</taxon>
    </lineage>
</organism>
<evidence type="ECO:0000256" key="16">
    <source>
        <dbReference type="ARBA" id="ARBA00054012"/>
    </source>
</evidence>
<comment type="similarity">
    <text evidence="2">Belongs to the ATPase F chain family.</text>
</comment>
<dbReference type="PANTHER" id="PTHR13080">
    <property type="entry name" value="ATP SYNTHASE F CHAIN, MITOCHONDRIAL-RELATED"/>
    <property type="match status" value="1"/>
</dbReference>
<keyword evidence="11" id="KW-0406">Ion transport</keyword>
<evidence type="ECO:0000313" key="20">
    <source>
        <dbReference type="Proteomes" id="UP000008227"/>
    </source>
</evidence>
<evidence type="ECO:0000256" key="14">
    <source>
        <dbReference type="ARBA" id="ARBA00023310"/>
    </source>
</evidence>
<keyword evidence="12" id="KW-0496">Mitochondrion</keyword>
<protein>
    <recommendedName>
        <fullName evidence="18">ATP synthase F(0) complex subunit f, mitochondrial</fullName>
    </recommendedName>
    <alternativeName>
        <fullName evidence="15">ATP synthase membrane subunit f</fullName>
    </alternativeName>
</protein>
<accession>A0A8W4FJ86</accession>
<evidence type="ECO:0000256" key="7">
    <source>
        <dbReference type="ARBA" id="ARBA00022781"/>
    </source>
</evidence>
<reference evidence="19" key="3">
    <citation type="submission" date="2025-09" db="UniProtKB">
        <authorList>
            <consortium name="Ensembl"/>
        </authorList>
    </citation>
    <scope>IDENTIFICATION</scope>
</reference>
<keyword evidence="10" id="KW-0007">Acetylation</keyword>
<keyword evidence="4" id="KW-0138">CF(0)</keyword>
<comment type="function">
    <text evidence="16">Subunit f, of the mitochondrial membrane ATP synthase complex (F(1)F(0) ATP synthase or Complex V) that produces ATP from ADP in the presence of a proton gradient across the membrane which is generated by electron transport complexes of the respiratory chain. ATP synthase complex consist of a soluble F(1) head domain - the catalytic core - and a membrane F(1) domain - the membrane proton channel. These two domains are linked by a central stalk rotating inside the F(1) region and a stationary peripheral stalk. During catalysis, ATP synthesis in the catalytic domain of F(1) is coupled via a rotary mechanism of the central stalk subunits to proton translocation. In vivo, can only synthesize ATP although its ATP hydrolase activity can be activated artificially in vitro. Part of the complex F(0) domain.</text>
</comment>
<comment type="subcellular location">
    <subcellularLocation>
        <location evidence="1">Mitochondrion inner membrane</location>
        <topology evidence="1">Single-pass membrane protein</topology>
    </subcellularLocation>
</comment>
<keyword evidence="5" id="KW-0597">Phosphoprotein</keyword>
<evidence type="ECO:0000256" key="15">
    <source>
        <dbReference type="ARBA" id="ARBA00032201"/>
    </source>
</evidence>
<evidence type="ECO:0000313" key="19">
    <source>
        <dbReference type="Ensembl" id="ENSSSCP00000078363.1"/>
    </source>
</evidence>
<keyword evidence="9" id="KW-1133">Transmembrane helix</keyword>
<evidence type="ECO:0000256" key="13">
    <source>
        <dbReference type="ARBA" id="ARBA00023136"/>
    </source>
</evidence>
<evidence type="ECO:0000256" key="9">
    <source>
        <dbReference type="ARBA" id="ARBA00022989"/>
    </source>
</evidence>
<keyword evidence="7" id="KW-0375">Hydrogen ion transport</keyword>
<keyword evidence="20" id="KW-1185">Reference proteome</keyword>
<dbReference type="Ensembl" id="ENSSSCT00000104376.1">
    <property type="protein sequence ID" value="ENSSSCP00000078363.1"/>
    <property type="gene ID" value="ENSSSCG00000059512.1"/>
</dbReference>
<evidence type="ECO:0000256" key="12">
    <source>
        <dbReference type="ARBA" id="ARBA00023128"/>
    </source>
</evidence>
<keyword evidence="3" id="KW-0813">Transport</keyword>
<proteinExistence type="inferred from homology"/>
<evidence type="ECO:0000256" key="6">
    <source>
        <dbReference type="ARBA" id="ARBA00022692"/>
    </source>
</evidence>
<keyword evidence="8" id="KW-0999">Mitochondrion inner membrane</keyword>
<keyword evidence="14" id="KW-0066">ATP synthesis</keyword>
<name>A0A8W4FJ86_PIG</name>
<evidence type="ECO:0000256" key="18">
    <source>
        <dbReference type="ARBA" id="ARBA00070733"/>
    </source>
</evidence>
<evidence type="ECO:0000256" key="5">
    <source>
        <dbReference type="ARBA" id="ARBA00022553"/>
    </source>
</evidence>
<dbReference type="AlphaFoldDB" id="A0A8W4FJ86"/>
<dbReference type="GO" id="GO:1902600">
    <property type="term" value="P:proton transmembrane transport"/>
    <property type="evidence" value="ECO:0007669"/>
    <property type="project" value="UniProtKB-KW"/>
</dbReference>
<reference evidence="19" key="1">
    <citation type="journal article" date="2020" name="Gigascience">
        <title>An improved pig reference genome sequence to enable pig genetics and genomics research.</title>
        <authorList>
            <person name="Warr A."/>
            <person name="Affara N."/>
            <person name="Aken B."/>
            <person name="Beiki H."/>
            <person name="Bickhart D.M."/>
            <person name="Billis K."/>
            <person name="Chow W."/>
            <person name="Eory L."/>
            <person name="Finlayson H.A."/>
            <person name="Flicek P."/>
            <person name="Giron C.G."/>
            <person name="Griffin D.K."/>
            <person name="Hall R."/>
            <person name="Hannum G."/>
            <person name="Hourlier T."/>
            <person name="Howe K."/>
            <person name="Hume D.A."/>
            <person name="Izuogu O."/>
            <person name="Kim K."/>
            <person name="Koren S."/>
            <person name="Liu H."/>
            <person name="Manchanda N."/>
            <person name="Martin F.J."/>
            <person name="Nonneman D.J."/>
            <person name="O'Connor R.E."/>
            <person name="Phillippy A.M."/>
            <person name="Rohrer G.A."/>
            <person name="Rosen B.D."/>
            <person name="Rund L.A."/>
            <person name="Sargent C.A."/>
            <person name="Schook L.B."/>
            <person name="Schroeder S.G."/>
            <person name="Schwartz A.S."/>
            <person name="Skinner B.M."/>
            <person name="Talbot R."/>
            <person name="Tseng E."/>
            <person name="Tuggle C.K."/>
            <person name="Watson M."/>
            <person name="Smith T.P.L."/>
            <person name="Archibald A.L."/>
        </authorList>
    </citation>
    <scope>NUCLEOTIDE SEQUENCE [LARGE SCALE GENOMIC DNA]</scope>
    <source>
        <strain evidence="19">Duroc</strain>
    </source>
</reference>
<comment type="subunit">
    <text evidence="17">Component of the ATP synthase complex composed at least of ATP5F1A/subunit alpha, ATP5F1B/subunit beta, ATP5MC1/subunit c (homooctomer), MT-ATP6/subunit a, MT-ATP8/subunit 8, ATP5ME/subunit e, ATP5MF/subunit f, ATP5MG/subunit g, ATP5MK/subunit k, ATP5MJ/subunit j, ATP5F1C/subunit gamma, ATP5F1D/subunit delta, ATP5F1E/subunit epsilon, ATP5PF/subunit F6, ATP5PB/subunit b, ATP5PD/subunit d, ATP5PO/subunit OSCP. ATP synthase complex consists of a soluble F(1) head domain (subunits alpha(3) and beta(3)) - the catalytic core - and a membrane F(0) domain - the membrane proton channel (subunits c, a, 8, e, f, g, k and j). These two domains are linked by a central stalk (subunits gamma, delta, and epsilon) rotating inside the F1 region and a stationary peripheral stalk (subunits F6, b, d, and OSCP).</text>
</comment>
<evidence type="ECO:0000256" key="3">
    <source>
        <dbReference type="ARBA" id="ARBA00022448"/>
    </source>
</evidence>
<keyword evidence="6" id="KW-0812">Transmembrane</keyword>
<evidence type="ECO:0000256" key="4">
    <source>
        <dbReference type="ARBA" id="ARBA00022547"/>
    </source>
</evidence>